<comment type="caution">
    <text evidence="1">The sequence shown here is derived from an EMBL/GenBank/DDBJ whole genome shotgun (WGS) entry which is preliminary data.</text>
</comment>
<name>A0A2P5AFY3_PARAD</name>
<keyword evidence="2" id="KW-1185">Reference proteome</keyword>
<proteinExistence type="predicted"/>
<dbReference type="AlphaFoldDB" id="A0A2P5AFY3"/>
<reference evidence="2" key="1">
    <citation type="submission" date="2016-06" db="EMBL/GenBank/DDBJ databases">
        <title>Parallel loss of symbiosis genes in relatives of nitrogen-fixing non-legume Parasponia.</title>
        <authorList>
            <person name="Van Velzen R."/>
            <person name="Holmer R."/>
            <person name="Bu F."/>
            <person name="Rutten L."/>
            <person name="Van Zeijl A."/>
            <person name="Liu W."/>
            <person name="Santuari L."/>
            <person name="Cao Q."/>
            <person name="Sharma T."/>
            <person name="Shen D."/>
            <person name="Roswanjaya Y."/>
            <person name="Wardhani T."/>
            <person name="Kalhor M.S."/>
            <person name="Jansen J."/>
            <person name="Van den Hoogen J."/>
            <person name="Gungor B."/>
            <person name="Hartog M."/>
            <person name="Hontelez J."/>
            <person name="Verver J."/>
            <person name="Yang W.-C."/>
            <person name="Schijlen E."/>
            <person name="Repin R."/>
            <person name="Schilthuizen M."/>
            <person name="Schranz E."/>
            <person name="Heidstra R."/>
            <person name="Miyata K."/>
            <person name="Fedorova E."/>
            <person name="Kohlen W."/>
            <person name="Bisseling T."/>
            <person name="Smit S."/>
            <person name="Geurts R."/>
        </authorList>
    </citation>
    <scope>NUCLEOTIDE SEQUENCE [LARGE SCALE GENOMIC DNA]</scope>
    <source>
        <strain evidence="2">cv. WU1-14</strain>
    </source>
</reference>
<dbReference type="PROSITE" id="PS51257">
    <property type="entry name" value="PROKAR_LIPOPROTEIN"/>
    <property type="match status" value="1"/>
</dbReference>
<accession>A0A2P5AFY3</accession>
<organism evidence="1 2">
    <name type="scientific">Parasponia andersonii</name>
    <name type="common">Sponia andersonii</name>
    <dbReference type="NCBI Taxonomy" id="3476"/>
    <lineage>
        <taxon>Eukaryota</taxon>
        <taxon>Viridiplantae</taxon>
        <taxon>Streptophyta</taxon>
        <taxon>Embryophyta</taxon>
        <taxon>Tracheophyta</taxon>
        <taxon>Spermatophyta</taxon>
        <taxon>Magnoliopsida</taxon>
        <taxon>eudicotyledons</taxon>
        <taxon>Gunneridae</taxon>
        <taxon>Pentapetalae</taxon>
        <taxon>rosids</taxon>
        <taxon>fabids</taxon>
        <taxon>Rosales</taxon>
        <taxon>Cannabaceae</taxon>
        <taxon>Parasponia</taxon>
    </lineage>
</organism>
<evidence type="ECO:0000313" key="1">
    <source>
        <dbReference type="EMBL" id="PON35443.1"/>
    </source>
</evidence>
<sequence>MQLDLKSRNDQKAHFSNNLLLFSCSSFFASLSFFQPLGDFFQPTEEGDLLDTLASRNRRKNWGRLARYGGKDVIGHKLGLITSFTL</sequence>
<evidence type="ECO:0000313" key="2">
    <source>
        <dbReference type="Proteomes" id="UP000237105"/>
    </source>
</evidence>
<protein>
    <submittedName>
        <fullName evidence="1">Uncharacterized protein</fullName>
    </submittedName>
</protein>
<dbReference type="EMBL" id="JXTB01000612">
    <property type="protein sequence ID" value="PON35443.1"/>
    <property type="molecule type" value="Genomic_DNA"/>
</dbReference>
<gene>
    <name evidence="1" type="ORF">PanWU01x14_336370</name>
</gene>
<dbReference type="OrthoDB" id="10445194at2759"/>
<dbReference type="Proteomes" id="UP000237105">
    <property type="component" value="Unassembled WGS sequence"/>
</dbReference>